<evidence type="ECO:0000313" key="3">
    <source>
        <dbReference type="EMBL" id="CDZ32187.1"/>
    </source>
</evidence>
<keyword evidence="1" id="KW-0175">Coiled coil</keyword>
<keyword evidence="2" id="KW-0812">Transmembrane</keyword>
<proteinExistence type="predicted"/>
<evidence type="ECO:0000256" key="2">
    <source>
        <dbReference type="SAM" id="Phobius"/>
    </source>
</evidence>
<protein>
    <recommendedName>
        <fullName evidence="5">Pentapeptide repeat-containing protein</fullName>
    </recommendedName>
</protein>
<keyword evidence="2" id="KW-0472">Membrane</keyword>
<dbReference type="AlphaFoldDB" id="A0A0T7FAX6"/>
<gene>
    <name evidence="3" type="ORF">NGAL_HAMBI1145_09580</name>
</gene>
<feature type="transmembrane region" description="Helical" evidence="2">
    <location>
        <begin position="57"/>
        <end position="79"/>
    </location>
</feature>
<evidence type="ECO:0000313" key="4">
    <source>
        <dbReference type="Proteomes" id="UP000046176"/>
    </source>
</evidence>
<organism evidence="3 4">
    <name type="scientific">Neorhizobium galegae bv. officinalis</name>
    <dbReference type="NCBI Taxonomy" id="323656"/>
    <lineage>
        <taxon>Bacteria</taxon>
        <taxon>Pseudomonadati</taxon>
        <taxon>Pseudomonadota</taxon>
        <taxon>Alphaproteobacteria</taxon>
        <taxon>Hyphomicrobiales</taxon>
        <taxon>Rhizobiaceae</taxon>
        <taxon>Rhizobium/Agrobacterium group</taxon>
        <taxon>Neorhizobium</taxon>
    </lineage>
</organism>
<keyword evidence="2" id="KW-1133">Transmembrane helix</keyword>
<name>A0A0T7FAX6_NEOGA</name>
<feature type="transmembrane region" description="Helical" evidence="2">
    <location>
        <begin position="20"/>
        <end position="45"/>
    </location>
</feature>
<feature type="coiled-coil region" evidence="1">
    <location>
        <begin position="82"/>
        <end position="112"/>
    </location>
</feature>
<dbReference type="Gene3D" id="2.160.20.80">
    <property type="entry name" value="E3 ubiquitin-protein ligase SopA"/>
    <property type="match status" value="1"/>
</dbReference>
<reference evidence="3 4" key="1">
    <citation type="submission" date="2014-08" db="EMBL/GenBank/DDBJ databases">
        <authorList>
            <person name="Chen Y.-H."/>
        </authorList>
    </citation>
    <scope>NUCLEOTIDE SEQUENCE [LARGE SCALE GENOMIC DNA]</scope>
</reference>
<sequence length="340" mass="38851">MRPDEDDNKVLNGPTDNENTWLIAAIVTFAFAVVAFGFGALWTFSREGQDAVYRAQTFAPFGVAIGAVVTFFTVVWRGILSTKQLNLQAAQLQQQIDQLSQVIRQNDAKEDENLVKLLQEGAKFITENEKQPQVMAGIASLDVLISNDVKRKYSIQAMDILAGYYHGNFLLDNDTVRNARRALNRAAESGVSSTIDAAFSSHDDAHQWPTVRGFASQWYTGGRIDFTTLSEIRSEARSFERVSFYRCEVWDSLYEKCQFRKCEIKSFDLDFLEQSRFEECDFSGCKFGRFLFFDDEWPKLALKLGKNFYYADDPPTFKGRDSWRDVLIEKPATERPQTPF</sequence>
<dbReference type="EMBL" id="CCRH01000002">
    <property type="protein sequence ID" value="CDZ32187.1"/>
    <property type="molecule type" value="Genomic_DNA"/>
</dbReference>
<accession>A0A0T7FAX6</accession>
<dbReference type="Proteomes" id="UP000046176">
    <property type="component" value="Unassembled WGS sequence"/>
</dbReference>
<evidence type="ECO:0000256" key="1">
    <source>
        <dbReference type="SAM" id="Coils"/>
    </source>
</evidence>
<evidence type="ECO:0008006" key="5">
    <source>
        <dbReference type="Google" id="ProtNLM"/>
    </source>
</evidence>